<proteinExistence type="inferred from homology"/>
<dbReference type="InterPro" id="IPR036425">
    <property type="entry name" value="MoaB/Mog-like_dom_sf"/>
</dbReference>
<dbReference type="SUPFAM" id="SSF53218">
    <property type="entry name" value="Molybdenum cofactor biosynthesis proteins"/>
    <property type="match status" value="1"/>
</dbReference>
<keyword evidence="9 11" id="KW-0501">Molybdenum cofactor biosynthesis</keyword>
<name>A0AA96WJB2_9CYAN</name>
<dbReference type="InterPro" id="IPR038987">
    <property type="entry name" value="MoeA-like"/>
</dbReference>
<dbReference type="InterPro" id="IPR005111">
    <property type="entry name" value="MoeA_C_domain_IV"/>
</dbReference>
<dbReference type="PANTHER" id="PTHR10192">
    <property type="entry name" value="MOLYBDOPTERIN BIOSYNTHESIS PROTEIN"/>
    <property type="match status" value="1"/>
</dbReference>
<comment type="function">
    <text evidence="2 11">Catalyzes the insertion of molybdate into adenylated molybdopterin with the concomitant release of AMP.</text>
</comment>
<organism evidence="13">
    <name type="scientific">Leptolyngbya sp. NK1-12</name>
    <dbReference type="NCBI Taxonomy" id="2547451"/>
    <lineage>
        <taxon>Bacteria</taxon>
        <taxon>Bacillati</taxon>
        <taxon>Cyanobacteriota</taxon>
        <taxon>Cyanophyceae</taxon>
        <taxon>Leptolyngbyales</taxon>
        <taxon>Leptolyngbyaceae</taxon>
        <taxon>Leptolyngbya group</taxon>
        <taxon>Leptolyngbya</taxon>
    </lineage>
</organism>
<keyword evidence="5 11" id="KW-0500">Molybdenum</keyword>
<evidence type="ECO:0000256" key="8">
    <source>
        <dbReference type="ARBA" id="ARBA00022842"/>
    </source>
</evidence>
<dbReference type="InterPro" id="IPR001453">
    <property type="entry name" value="MoaB/Mog_dom"/>
</dbReference>
<keyword evidence="8 11" id="KW-0460">Magnesium</keyword>
<dbReference type="PROSITE" id="PS01079">
    <property type="entry name" value="MOCF_BIOSYNTHESIS_2"/>
    <property type="match status" value="1"/>
</dbReference>
<feature type="domain" description="MoaB/Mog" evidence="12">
    <location>
        <begin position="183"/>
        <end position="329"/>
    </location>
</feature>
<dbReference type="GO" id="GO:0006777">
    <property type="term" value="P:Mo-molybdopterin cofactor biosynthetic process"/>
    <property type="evidence" value="ECO:0007669"/>
    <property type="project" value="UniProtKB-UniRule"/>
</dbReference>
<dbReference type="AlphaFoldDB" id="A0AA96WJB2"/>
<evidence type="ECO:0000259" key="12">
    <source>
        <dbReference type="SMART" id="SM00852"/>
    </source>
</evidence>
<evidence type="ECO:0000256" key="9">
    <source>
        <dbReference type="ARBA" id="ARBA00023150"/>
    </source>
</evidence>
<dbReference type="Gene3D" id="3.40.980.10">
    <property type="entry name" value="MoaB/Mog-like domain"/>
    <property type="match status" value="1"/>
</dbReference>
<dbReference type="Gene3D" id="2.170.190.11">
    <property type="entry name" value="Molybdopterin biosynthesis moea protein, domain 3"/>
    <property type="match status" value="1"/>
</dbReference>
<dbReference type="SMART" id="SM00852">
    <property type="entry name" value="MoCF_biosynth"/>
    <property type="match status" value="1"/>
</dbReference>
<sequence>MLPAHQAEQIILDRVQPLDPQQDRDLVPLAAANGRILAAQVSGQLDIPHWDNSAMDGYAVRYEDVADCSPEQPVTLDIIEEIPAGAVPQKTVQSGQAARILTGSMLPAGADTIVIQEDTQRQGDRVSILAAPKPQAFVRHQGEFYRAGTPLLPAGILLTAPDMAVLATAQCLQVPVYRRPRVAILSTGNELVPPDQPLQPGQIVDSNQYALTALVTSAGAEPIPLGIVPDDPAATKQAIVQAISRADIILSSGGVSVGDYDYVDRILAELGAEIHIRAVAVKPGKPLTFATFPPAPPSPPRPLLYFGLPGNPASALVTFWRFVQPALRKLSGLATGWDPTVIQGRATQELRSDGKRESYLWGRVQIVNGEFEFHLAGGSHSSGNLVNLAQTNALAIVPIGQTRILIGEPLQIMLIHLMQ</sequence>
<dbReference type="InterPro" id="IPR036135">
    <property type="entry name" value="MoeA_linker/N_sf"/>
</dbReference>
<evidence type="ECO:0000256" key="1">
    <source>
        <dbReference type="ARBA" id="ARBA00001946"/>
    </source>
</evidence>
<evidence type="ECO:0000256" key="3">
    <source>
        <dbReference type="ARBA" id="ARBA00005046"/>
    </source>
</evidence>
<evidence type="ECO:0000256" key="7">
    <source>
        <dbReference type="ARBA" id="ARBA00022723"/>
    </source>
</evidence>
<dbReference type="Gene3D" id="2.40.340.10">
    <property type="entry name" value="MoeA, C-terminal, domain IV"/>
    <property type="match status" value="1"/>
</dbReference>
<evidence type="ECO:0000256" key="5">
    <source>
        <dbReference type="ARBA" id="ARBA00022505"/>
    </source>
</evidence>
<dbReference type="FunFam" id="3.40.980.10:FF:000004">
    <property type="entry name" value="Molybdopterin molybdenumtransferase"/>
    <property type="match status" value="1"/>
</dbReference>
<comment type="similarity">
    <text evidence="4 11">Belongs to the MoeA family.</text>
</comment>
<dbReference type="GO" id="GO:0005829">
    <property type="term" value="C:cytosol"/>
    <property type="evidence" value="ECO:0007669"/>
    <property type="project" value="TreeGrafter"/>
</dbReference>
<dbReference type="Pfam" id="PF03454">
    <property type="entry name" value="MoeA_C"/>
    <property type="match status" value="1"/>
</dbReference>
<dbReference type="InterPro" id="IPR036688">
    <property type="entry name" value="MoeA_C_domain_IV_sf"/>
</dbReference>
<dbReference type="InterPro" id="IPR008284">
    <property type="entry name" value="MoCF_biosynth_CS"/>
</dbReference>
<comment type="catalytic activity">
    <reaction evidence="10">
        <text>adenylyl-molybdopterin + molybdate = Mo-molybdopterin + AMP + H(+)</text>
        <dbReference type="Rhea" id="RHEA:35047"/>
        <dbReference type="ChEBI" id="CHEBI:15378"/>
        <dbReference type="ChEBI" id="CHEBI:36264"/>
        <dbReference type="ChEBI" id="CHEBI:62727"/>
        <dbReference type="ChEBI" id="CHEBI:71302"/>
        <dbReference type="ChEBI" id="CHEBI:456215"/>
        <dbReference type="EC" id="2.10.1.1"/>
    </reaction>
</comment>
<accession>A0AA96WJB2</accession>
<dbReference type="GO" id="GO:0061599">
    <property type="term" value="F:molybdopterin molybdotransferase activity"/>
    <property type="evidence" value="ECO:0007669"/>
    <property type="project" value="UniProtKB-UniRule"/>
</dbReference>
<dbReference type="SUPFAM" id="SSF63867">
    <property type="entry name" value="MoeA C-terminal domain-like"/>
    <property type="match status" value="1"/>
</dbReference>
<dbReference type="PANTHER" id="PTHR10192:SF5">
    <property type="entry name" value="GEPHYRIN"/>
    <property type="match status" value="1"/>
</dbReference>
<dbReference type="RefSeq" id="WP_316432429.1">
    <property type="nucleotide sequence ID" value="NZ_CP053586.1"/>
</dbReference>
<dbReference type="CDD" id="cd00887">
    <property type="entry name" value="MoeA"/>
    <property type="match status" value="1"/>
</dbReference>
<comment type="cofactor">
    <cofactor evidence="1 11">
        <name>Mg(2+)</name>
        <dbReference type="ChEBI" id="CHEBI:18420"/>
    </cofactor>
</comment>
<dbReference type="SUPFAM" id="SSF63882">
    <property type="entry name" value="MoeA N-terminal region -like"/>
    <property type="match status" value="1"/>
</dbReference>
<evidence type="ECO:0000256" key="6">
    <source>
        <dbReference type="ARBA" id="ARBA00022679"/>
    </source>
</evidence>
<dbReference type="Pfam" id="PF03453">
    <property type="entry name" value="MoeA_N"/>
    <property type="match status" value="1"/>
</dbReference>
<evidence type="ECO:0000256" key="11">
    <source>
        <dbReference type="RuleBase" id="RU365090"/>
    </source>
</evidence>
<keyword evidence="6 11" id="KW-0808">Transferase</keyword>
<evidence type="ECO:0000256" key="2">
    <source>
        <dbReference type="ARBA" id="ARBA00002901"/>
    </source>
</evidence>
<protein>
    <recommendedName>
        <fullName evidence="11">Molybdopterin molybdenumtransferase</fullName>
        <ecNumber evidence="11">2.10.1.1</ecNumber>
    </recommendedName>
</protein>
<comment type="pathway">
    <text evidence="3 11">Cofactor biosynthesis; molybdopterin biosynthesis.</text>
</comment>
<reference evidence="13" key="1">
    <citation type="submission" date="2020-05" db="EMBL/GenBank/DDBJ databases">
        <authorList>
            <person name="Zhu T."/>
            <person name="Keshari N."/>
            <person name="Lu X."/>
        </authorList>
    </citation>
    <scope>NUCLEOTIDE SEQUENCE</scope>
    <source>
        <strain evidence="13">NK1-12</strain>
    </source>
</reference>
<dbReference type="Pfam" id="PF00994">
    <property type="entry name" value="MoCF_biosynth"/>
    <property type="match status" value="1"/>
</dbReference>
<evidence type="ECO:0000313" key="13">
    <source>
        <dbReference type="EMBL" id="WNZ26199.1"/>
    </source>
</evidence>
<dbReference type="InterPro" id="IPR005110">
    <property type="entry name" value="MoeA_linker/N"/>
</dbReference>
<gene>
    <name evidence="13" type="ORF">HJG54_27520</name>
</gene>
<dbReference type="GO" id="GO:0046872">
    <property type="term" value="F:metal ion binding"/>
    <property type="evidence" value="ECO:0007669"/>
    <property type="project" value="UniProtKB-UniRule"/>
</dbReference>
<dbReference type="Gene3D" id="3.90.105.10">
    <property type="entry name" value="Molybdopterin biosynthesis moea protein, domain 2"/>
    <property type="match status" value="1"/>
</dbReference>
<keyword evidence="7 11" id="KW-0479">Metal-binding</keyword>
<dbReference type="EC" id="2.10.1.1" evidence="11"/>
<evidence type="ECO:0000256" key="10">
    <source>
        <dbReference type="ARBA" id="ARBA00047317"/>
    </source>
</evidence>
<evidence type="ECO:0000256" key="4">
    <source>
        <dbReference type="ARBA" id="ARBA00010763"/>
    </source>
</evidence>
<dbReference type="NCBIfam" id="NF045515">
    <property type="entry name" value="Glp_gephyrin"/>
    <property type="match status" value="1"/>
</dbReference>
<dbReference type="EMBL" id="CP053586">
    <property type="protein sequence ID" value="WNZ26199.1"/>
    <property type="molecule type" value="Genomic_DNA"/>
</dbReference>
<dbReference type="NCBIfam" id="TIGR00177">
    <property type="entry name" value="molyb_syn"/>
    <property type="match status" value="1"/>
</dbReference>